<evidence type="ECO:0000256" key="1">
    <source>
        <dbReference type="ARBA" id="ARBA00001971"/>
    </source>
</evidence>
<evidence type="ECO:0000313" key="10">
    <source>
        <dbReference type="Proteomes" id="UP001497516"/>
    </source>
</evidence>
<dbReference type="GO" id="GO:0004497">
    <property type="term" value="F:monooxygenase activity"/>
    <property type="evidence" value="ECO:0007669"/>
    <property type="project" value="UniProtKB-KW"/>
</dbReference>
<dbReference type="CDD" id="cd11072">
    <property type="entry name" value="CYP71-like"/>
    <property type="match status" value="1"/>
</dbReference>
<dbReference type="PRINTS" id="PR00385">
    <property type="entry name" value="P450"/>
</dbReference>
<proteinExistence type="inferred from homology"/>
<comment type="cofactor">
    <cofactor evidence="1">
        <name>heme</name>
        <dbReference type="ChEBI" id="CHEBI:30413"/>
    </cofactor>
</comment>
<dbReference type="PANTHER" id="PTHR47955:SF8">
    <property type="entry name" value="CYTOCHROME P450 71D11-LIKE"/>
    <property type="match status" value="1"/>
</dbReference>
<dbReference type="EMBL" id="OZ034813">
    <property type="protein sequence ID" value="CAL1353948.1"/>
    <property type="molecule type" value="Genomic_DNA"/>
</dbReference>
<keyword evidence="10" id="KW-1185">Reference proteome</keyword>
<dbReference type="Proteomes" id="UP001497516">
    <property type="component" value="Chromosome 1"/>
</dbReference>
<dbReference type="PANTHER" id="PTHR47955">
    <property type="entry name" value="CYTOCHROME P450 FAMILY 71 PROTEIN"/>
    <property type="match status" value="1"/>
</dbReference>
<keyword evidence="3" id="KW-0349">Heme</keyword>
<sequence length="516" mass="57486">MEFSYSAIFATLLFLVPLLLFKFNRKSNPSGAAAAPPPPGPTKLPIIGNLHNIAGGSLPHHRLRDLAKRYGGVMGLQLGQVPHLVITSAEAAREVMKTHDVVFAQRPKMLAAEILSYNFTDIAFAPYGAYWCQLRKICVLELLSAKRVKSFGSIREEEVSNAVTRIADSAGREFNFSRMLFSLTHGITARVAFGKKYNGQDEFIPVVEDITRAGGGFSLADLYPSVKLLQVVSGMRSTLLRLRGETDRMLGSIIADHRSKGSKEDSAAGEVDDLVDVLLKLQGNGELDFPLTDDNIKAVIFDIFIAGSDTSSTTLEWAMSEMVKNHTVLYEAQAEVRKVFGPKGEVDETLLHELHYMRLVIKETLRLHAPVPLLLPRENNEDCEIDGFLVKAKTKVIVNVWAMGRDPKYWKEPEEFRPDRFIDSLIDYKGSDFEFLPFGAGRRMRPGMVFGMANVELPLAKFLYHFDWEMAGGIKAGDLDMEESFGATLTRKNDLKLIPIPIPAKFMLYIGGINKK</sequence>
<evidence type="ECO:0000256" key="8">
    <source>
        <dbReference type="SAM" id="SignalP"/>
    </source>
</evidence>
<keyword evidence="5" id="KW-0560">Oxidoreductase</keyword>
<name>A0AAV2CDH9_9ROSI</name>
<dbReference type="InterPro" id="IPR001128">
    <property type="entry name" value="Cyt_P450"/>
</dbReference>
<evidence type="ECO:0000313" key="9">
    <source>
        <dbReference type="EMBL" id="CAL1353948.1"/>
    </source>
</evidence>
<dbReference type="Pfam" id="PF00067">
    <property type="entry name" value="p450"/>
    <property type="match status" value="1"/>
</dbReference>
<accession>A0AAV2CDH9</accession>
<dbReference type="InterPro" id="IPR002401">
    <property type="entry name" value="Cyt_P450_E_grp-I"/>
</dbReference>
<dbReference type="AlphaFoldDB" id="A0AAV2CDH9"/>
<dbReference type="GO" id="GO:0020037">
    <property type="term" value="F:heme binding"/>
    <property type="evidence" value="ECO:0007669"/>
    <property type="project" value="InterPro"/>
</dbReference>
<feature type="chain" id="PRO_5043393574" description="Cytochrome P450" evidence="8">
    <location>
        <begin position="27"/>
        <end position="516"/>
    </location>
</feature>
<dbReference type="Gene3D" id="1.10.630.10">
    <property type="entry name" value="Cytochrome P450"/>
    <property type="match status" value="1"/>
</dbReference>
<evidence type="ECO:0000256" key="7">
    <source>
        <dbReference type="ARBA" id="ARBA00023033"/>
    </source>
</evidence>
<keyword evidence="8" id="KW-0732">Signal</keyword>
<dbReference type="PRINTS" id="PR00463">
    <property type="entry name" value="EP450I"/>
</dbReference>
<keyword evidence="4" id="KW-0479">Metal-binding</keyword>
<feature type="signal peptide" evidence="8">
    <location>
        <begin position="1"/>
        <end position="26"/>
    </location>
</feature>
<dbReference type="GO" id="GO:0016705">
    <property type="term" value="F:oxidoreductase activity, acting on paired donors, with incorporation or reduction of molecular oxygen"/>
    <property type="evidence" value="ECO:0007669"/>
    <property type="project" value="InterPro"/>
</dbReference>
<evidence type="ECO:0000256" key="6">
    <source>
        <dbReference type="ARBA" id="ARBA00023004"/>
    </source>
</evidence>
<dbReference type="GO" id="GO:0005506">
    <property type="term" value="F:iron ion binding"/>
    <property type="evidence" value="ECO:0007669"/>
    <property type="project" value="InterPro"/>
</dbReference>
<keyword evidence="7" id="KW-0503">Monooxygenase</keyword>
<evidence type="ECO:0000256" key="5">
    <source>
        <dbReference type="ARBA" id="ARBA00023002"/>
    </source>
</evidence>
<dbReference type="SUPFAM" id="SSF48264">
    <property type="entry name" value="Cytochrome P450"/>
    <property type="match status" value="1"/>
</dbReference>
<evidence type="ECO:0000256" key="2">
    <source>
        <dbReference type="ARBA" id="ARBA00010617"/>
    </source>
</evidence>
<keyword evidence="6" id="KW-0408">Iron</keyword>
<gene>
    <name evidence="9" type="ORF">LTRI10_LOCUS1809</name>
</gene>
<evidence type="ECO:0008006" key="11">
    <source>
        <dbReference type="Google" id="ProtNLM"/>
    </source>
</evidence>
<dbReference type="FunFam" id="1.10.630.10:FF:000043">
    <property type="entry name" value="Cytochrome P450 99A2"/>
    <property type="match status" value="1"/>
</dbReference>
<organism evidence="9 10">
    <name type="scientific">Linum trigynum</name>
    <dbReference type="NCBI Taxonomy" id="586398"/>
    <lineage>
        <taxon>Eukaryota</taxon>
        <taxon>Viridiplantae</taxon>
        <taxon>Streptophyta</taxon>
        <taxon>Embryophyta</taxon>
        <taxon>Tracheophyta</taxon>
        <taxon>Spermatophyta</taxon>
        <taxon>Magnoliopsida</taxon>
        <taxon>eudicotyledons</taxon>
        <taxon>Gunneridae</taxon>
        <taxon>Pentapetalae</taxon>
        <taxon>rosids</taxon>
        <taxon>fabids</taxon>
        <taxon>Malpighiales</taxon>
        <taxon>Linaceae</taxon>
        <taxon>Linum</taxon>
    </lineage>
</organism>
<reference evidence="9 10" key="1">
    <citation type="submission" date="2024-04" db="EMBL/GenBank/DDBJ databases">
        <authorList>
            <person name="Fracassetti M."/>
        </authorList>
    </citation>
    <scope>NUCLEOTIDE SEQUENCE [LARGE SCALE GENOMIC DNA]</scope>
</reference>
<dbReference type="InterPro" id="IPR036396">
    <property type="entry name" value="Cyt_P450_sf"/>
</dbReference>
<protein>
    <recommendedName>
        <fullName evidence="11">Cytochrome P450</fullName>
    </recommendedName>
</protein>
<evidence type="ECO:0000256" key="4">
    <source>
        <dbReference type="ARBA" id="ARBA00022723"/>
    </source>
</evidence>
<evidence type="ECO:0000256" key="3">
    <source>
        <dbReference type="ARBA" id="ARBA00022617"/>
    </source>
</evidence>
<comment type="similarity">
    <text evidence="2">Belongs to the cytochrome P450 family.</text>
</comment>